<dbReference type="Proteomes" id="UP000001350">
    <property type="component" value="Chromosome"/>
</dbReference>
<evidence type="ECO:0000313" key="2">
    <source>
        <dbReference type="Proteomes" id="UP000001350"/>
    </source>
</evidence>
<reference evidence="1 2" key="1">
    <citation type="journal article" date="2009" name="Proc. Natl. Acad. Sci. U.S.A.">
        <title>Biogeography of the Sulfolobus islandicus pan-genome.</title>
        <authorList>
            <person name="Reno M.L."/>
            <person name="Held N.L."/>
            <person name="Fields C.J."/>
            <person name="Burke P.V."/>
            <person name="Whitaker R.J."/>
        </authorList>
    </citation>
    <scope>NUCLEOTIDE SEQUENCE [LARGE SCALE GENOMIC DNA]</scope>
    <source>
        <strain evidence="2">M.14.25 / Kamchatka #1</strain>
    </source>
</reference>
<proteinExistence type="predicted"/>
<name>C3MXT9_SACI4</name>
<dbReference type="KEGG" id="sia:M1425_1083"/>
<accession>C3MXT9</accession>
<dbReference type="GeneID" id="7795351"/>
<dbReference type="AlphaFoldDB" id="C3MXT9"/>
<organism evidence="1 2">
    <name type="scientific">Saccharolobus islandicus (strain M.14.25 / Kamchatka #1)</name>
    <name type="common">Sulfolobus islandicus</name>
    <dbReference type="NCBI Taxonomy" id="427317"/>
    <lineage>
        <taxon>Archaea</taxon>
        <taxon>Thermoproteota</taxon>
        <taxon>Thermoprotei</taxon>
        <taxon>Sulfolobales</taxon>
        <taxon>Sulfolobaceae</taxon>
        <taxon>Saccharolobus</taxon>
    </lineage>
</organism>
<evidence type="ECO:0000313" key="1">
    <source>
        <dbReference type="EMBL" id="ACP37845.1"/>
    </source>
</evidence>
<dbReference type="HOGENOM" id="CLU_1048146_0_0_2"/>
<protein>
    <submittedName>
        <fullName evidence="1">Uncharacterized protein</fullName>
    </submittedName>
</protein>
<dbReference type="RefSeq" id="WP_012711108.1">
    <property type="nucleotide sequence ID" value="NC_012588.1"/>
</dbReference>
<sequence>MYLIATNNGLYKLDKELEKLTEGYEVNDAILPYICSSEKGVISKNNEAIINEGCWRLWEYDNTIYASIEGPKIYEIRDRKVKEILNLTKEAEKLGWEFPYGPAHITDFALFKDYIVATVEEGNLLVGKSMSELKPIDFFADMHNLLVSGENLLIATANGIYKTKDMKSFNKVTSGYAHGLEDLGRIVVAHIMSQEPLIISRDNGISWDKVSVKLPRPTFGVTAIAKKDERKVIYSTTAVYEVDIIEQKPIELVKEIPITRRVIKV</sequence>
<gene>
    <name evidence="1" type="ordered locus">M1425_1083</name>
</gene>
<dbReference type="EMBL" id="CP001400">
    <property type="protein sequence ID" value="ACP37845.1"/>
    <property type="molecule type" value="Genomic_DNA"/>
</dbReference>